<feature type="transmembrane region" description="Helical" evidence="5">
    <location>
        <begin position="9"/>
        <end position="29"/>
    </location>
</feature>
<feature type="transmembrane region" description="Helical" evidence="5">
    <location>
        <begin position="100"/>
        <end position="117"/>
    </location>
</feature>
<feature type="transmembrane region" description="Helical" evidence="5">
    <location>
        <begin position="49"/>
        <end position="66"/>
    </location>
</feature>
<dbReference type="EMBL" id="JBHULH010000001">
    <property type="protein sequence ID" value="MFD2566245.1"/>
    <property type="molecule type" value="Genomic_DNA"/>
</dbReference>
<comment type="caution">
    <text evidence="7">The sequence shown here is derived from an EMBL/GenBank/DDBJ whole genome shotgun (WGS) entry which is preliminary data.</text>
</comment>
<evidence type="ECO:0000313" key="8">
    <source>
        <dbReference type="Proteomes" id="UP001597508"/>
    </source>
</evidence>
<gene>
    <name evidence="7" type="ORF">ACFSRZ_02600</name>
</gene>
<dbReference type="RefSeq" id="WP_379664964.1">
    <property type="nucleotide sequence ID" value="NZ_JBHULH010000001.1"/>
</dbReference>
<keyword evidence="3 5" id="KW-1133">Transmembrane helix</keyword>
<accession>A0ABW5LNK9</accession>
<keyword evidence="8" id="KW-1185">Reference proteome</keyword>
<protein>
    <submittedName>
        <fullName evidence="7">RDD family protein</fullName>
    </submittedName>
</protein>
<organism evidence="7 8">
    <name type="scientific">Pseudotenacibaculum haliotis</name>
    <dbReference type="NCBI Taxonomy" id="1862138"/>
    <lineage>
        <taxon>Bacteria</taxon>
        <taxon>Pseudomonadati</taxon>
        <taxon>Bacteroidota</taxon>
        <taxon>Flavobacteriia</taxon>
        <taxon>Flavobacteriales</taxon>
        <taxon>Flavobacteriaceae</taxon>
        <taxon>Pseudotenacibaculum</taxon>
    </lineage>
</organism>
<evidence type="ECO:0000256" key="5">
    <source>
        <dbReference type="SAM" id="Phobius"/>
    </source>
</evidence>
<feature type="transmembrane region" description="Helical" evidence="5">
    <location>
        <begin position="129"/>
        <end position="150"/>
    </location>
</feature>
<evidence type="ECO:0000256" key="4">
    <source>
        <dbReference type="ARBA" id="ARBA00023136"/>
    </source>
</evidence>
<reference evidence="8" key="1">
    <citation type="journal article" date="2019" name="Int. J. Syst. Evol. Microbiol.">
        <title>The Global Catalogue of Microorganisms (GCM) 10K type strain sequencing project: providing services to taxonomists for standard genome sequencing and annotation.</title>
        <authorList>
            <consortium name="The Broad Institute Genomics Platform"/>
            <consortium name="The Broad Institute Genome Sequencing Center for Infectious Disease"/>
            <person name="Wu L."/>
            <person name="Ma J."/>
        </authorList>
    </citation>
    <scope>NUCLEOTIDE SEQUENCE [LARGE SCALE GENOMIC DNA]</scope>
    <source>
        <strain evidence="8">KCTC 52127</strain>
    </source>
</reference>
<sequence length="171" mass="20086">MPALFIKRVFAFCIDYMVILVYVVGLYLASTLLHSLNVDLSFESPFHQQLLGFFTLTLPVFLYFFLNEKYRSSTVGKRLMDLVIQKNVLEKKSNIFLRNLLKFLPWEIAHTGVYFLFYFDKHNQEIPIWLWFVLIVPQIVILIYLLSILFSKGKSSLYDLIANTKISLRSS</sequence>
<proteinExistence type="predicted"/>
<evidence type="ECO:0000256" key="2">
    <source>
        <dbReference type="ARBA" id="ARBA00022692"/>
    </source>
</evidence>
<keyword evidence="2 5" id="KW-0812">Transmembrane</keyword>
<feature type="domain" description="RDD" evidence="6">
    <location>
        <begin position="3"/>
        <end position="163"/>
    </location>
</feature>
<name>A0ABW5LNK9_9FLAO</name>
<evidence type="ECO:0000256" key="1">
    <source>
        <dbReference type="ARBA" id="ARBA00004141"/>
    </source>
</evidence>
<evidence type="ECO:0000256" key="3">
    <source>
        <dbReference type="ARBA" id="ARBA00022989"/>
    </source>
</evidence>
<dbReference type="Proteomes" id="UP001597508">
    <property type="component" value="Unassembled WGS sequence"/>
</dbReference>
<dbReference type="InterPro" id="IPR010432">
    <property type="entry name" value="RDD"/>
</dbReference>
<dbReference type="Pfam" id="PF06271">
    <property type="entry name" value="RDD"/>
    <property type="match status" value="1"/>
</dbReference>
<keyword evidence="4 5" id="KW-0472">Membrane</keyword>
<evidence type="ECO:0000313" key="7">
    <source>
        <dbReference type="EMBL" id="MFD2566245.1"/>
    </source>
</evidence>
<evidence type="ECO:0000259" key="6">
    <source>
        <dbReference type="Pfam" id="PF06271"/>
    </source>
</evidence>
<comment type="subcellular location">
    <subcellularLocation>
        <location evidence="1">Membrane</location>
        <topology evidence="1">Multi-pass membrane protein</topology>
    </subcellularLocation>
</comment>